<dbReference type="PANTHER" id="PTHR43140:SF1">
    <property type="entry name" value="TYPE I RESTRICTION ENZYME ECOKI SPECIFICITY SUBUNIT"/>
    <property type="match status" value="1"/>
</dbReference>
<dbReference type="SUPFAM" id="SSF116734">
    <property type="entry name" value="DNA methylase specificity domain"/>
    <property type="match status" value="2"/>
</dbReference>
<evidence type="ECO:0000256" key="3">
    <source>
        <dbReference type="ARBA" id="ARBA00023125"/>
    </source>
</evidence>
<protein>
    <submittedName>
        <fullName evidence="5">Restriction endonuclease subunit S</fullName>
    </submittedName>
</protein>
<dbReference type="Proteomes" id="UP000323176">
    <property type="component" value="Unassembled WGS sequence"/>
</dbReference>
<dbReference type="PANTHER" id="PTHR43140">
    <property type="entry name" value="TYPE-1 RESTRICTION ENZYME ECOKI SPECIFICITY PROTEIN"/>
    <property type="match status" value="1"/>
</dbReference>
<dbReference type="EMBL" id="SAXY01000048">
    <property type="protein sequence ID" value="TXJ40748.1"/>
    <property type="molecule type" value="Genomic_DNA"/>
</dbReference>
<accession>A0A5C8ETN1</accession>
<proteinExistence type="inferred from homology"/>
<dbReference type="CDD" id="cd17291">
    <property type="entry name" value="RMtype1_S_MgeORF438P-TRD-CR_like"/>
    <property type="match status" value="1"/>
</dbReference>
<feature type="domain" description="Type I restriction modification DNA specificity" evidence="4">
    <location>
        <begin position="14"/>
        <end position="166"/>
    </location>
</feature>
<gene>
    <name evidence="5" type="ORF">EPJ72_07985</name>
</gene>
<dbReference type="GO" id="GO:0009307">
    <property type="term" value="P:DNA restriction-modification system"/>
    <property type="evidence" value="ECO:0007669"/>
    <property type="project" value="UniProtKB-KW"/>
</dbReference>
<keyword evidence="2" id="KW-0680">Restriction system</keyword>
<sequence length="375" mass="43371">MSTLKELLNKHCPNGTEYKTLEDVCSIYTGKQLNRKNMIKEGYPVINGGVSASGYTDKYNEEENTITIAQGGNAGFVNFINTKFWAGAHCYVIKPIIENINNKFLFYVLKNIEKYIMSLKTGTTILGLQKIKVLTLKIPIPPIEVQKEIVRILDTFTKYQDLLNRELELRKKQYEYYRDKLLTFAEGTQPCGDKVEWKNIDEIVNILDNLRKPVSKDKRTKGNYPYYGANGIQDYVDNYIFDGTFILMGEDGSVINKDNSPVLNWASGKIWVNNHAHVLFNENIDILRFVFYYLQTVDVSSIVRGTPPKINQQNLRSIKIPVPPLEEQERIVNILDKFDALCNDITKGLPAEIEMRKKQYEYYRDKLLTFKEKNK</sequence>
<name>A0A5C8ETN1_BRAPL</name>
<comment type="similarity">
    <text evidence="1">Belongs to the type-I restriction system S methylase family.</text>
</comment>
<evidence type="ECO:0000313" key="5">
    <source>
        <dbReference type="EMBL" id="TXJ40748.1"/>
    </source>
</evidence>
<dbReference type="InterPro" id="IPR044946">
    <property type="entry name" value="Restrct_endonuc_typeI_TRD_sf"/>
</dbReference>
<dbReference type="InterPro" id="IPR000055">
    <property type="entry name" value="Restrct_endonuc_typeI_TRD"/>
</dbReference>
<keyword evidence="3" id="KW-0238">DNA-binding</keyword>
<dbReference type="GO" id="GO:0003677">
    <property type="term" value="F:DNA binding"/>
    <property type="evidence" value="ECO:0007669"/>
    <property type="project" value="UniProtKB-KW"/>
</dbReference>
<organism evidence="5 6">
    <name type="scientific">Brachyspira pilosicoli</name>
    <name type="common">Serpulina pilosicoli</name>
    <dbReference type="NCBI Taxonomy" id="52584"/>
    <lineage>
        <taxon>Bacteria</taxon>
        <taxon>Pseudomonadati</taxon>
        <taxon>Spirochaetota</taxon>
        <taxon>Spirochaetia</taxon>
        <taxon>Brachyspirales</taxon>
        <taxon>Brachyspiraceae</taxon>
        <taxon>Brachyspira</taxon>
    </lineage>
</organism>
<evidence type="ECO:0000313" key="6">
    <source>
        <dbReference type="Proteomes" id="UP000323176"/>
    </source>
</evidence>
<keyword evidence="5" id="KW-0540">Nuclease</keyword>
<dbReference type="Pfam" id="PF01420">
    <property type="entry name" value="Methylase_S"/>
    <property type="match status" value="2"/>
</dbReference>
<dbReference type="InterPro" id="IPR051212">
    <property type="entry name" value="Type-I_RE_S_subunit"/>
</dbReference>
<reference evidence="5 6" key="1">
    <citation type="journal article" date="1992" name="Lakartidningen">
        <title>[Penicillin V and not amoxicillin is the first choice preparation in acute otitis].</title>
        <authorList>
            <person name="Kamme C."/>
            <person name="Lundgren K."/>
            <person name="Prellner K."/>
        </authorList>
    </citation>
    <scope>NUCLEOTIDE SEQUENCE [LARGE SCALE GENOMIC DNA]</scope>
    <source>
        <strain evidence="5 6">PC5538III-hc</strain>
    </source>
</reference>
<evidence type="ECO:0000256" key="1">
    <source>
        <dbReference type="ARBA" id="ARBA00010923"/>
    </source>
</evidence>
<dbReference type="OrthoDB" id="309078at2"/>
<dbReference type="AlphaFoldDB" id="A0A5C8ETN1"/>
<evidence type="ECO:0000256" key="2">
    <source>
        <dbReference type="ARBA" id="ARBA00022747"/>
    </source>
</evidence>
<feature type="domain" description="Type I restriction modification DNA specificity" evidence="4">
    <location>
        <begin position="195"/>
        <end position="354"/>
    </location>
</feature>
<dbReference type="GO" id="GO:0004519">
    <property type="term" value="F:endonuclease activity"/>
    <property type="evidence" value="ECO:0007669"/>
    <property type="project" value="UniProtKB-KW"/>
</dbReference>
<dbReference type="Gene3D" id="3.90.220.20">
    <property type="entry name" value="DNA methylase specificity domains"/>
    <property type="match status" value="2"/>
</dbReference>
<dbReference type="CDD" id="cd17262">
    <property type="entry name" value="RMtype1_S_Aco12261I-TRD2-CR2"/>
    <property type="match status" value="1"/>
</dbReference>
<keyword evidence="5" id="KW-0378">Hydrolase</keyword>
<evidence type="ECO:0000259" key="4">
    <source>
        <dbReference type="Pfam" id="PF01420"/>
    </source>
</evidence>
<keyword evidence="5" id="KW-0255">Endonuclease</keyword>
<comment type="caution">
    <text evidence="5">The sequence shown here is derived from an EMBL/GenBank/DDBJ whole genome shotgun (WGS) entry which is preliminary data.</text>
</comment>